<comment type="caution">
    <text evidence="8">The sequence shown here is derived from an EMBL/GenBank/DDBJ whole genome shotgun (WGS) entry which is preliminary data.</text>
</comment>
<dbReference type="PANTHER" id="PTHR42861">
    <property type="entry name" value="CALCIUM-TRANSPORTING ATPASE"/>
    <property type="match status" value="1"/>
</dbReference>
<name>T0YX73_9ZZZZ</name>
<dbReference type="InterPro" id="IPR018303">
    <property type="entry name" value="ATPase_P-typ_P_site"/>
</dbReference>
<evidence type="ECO:0000256" key="6">
    <source>
        <dbReference type="ARBA" id="ARBA00022989"/>
    </source>
</evidence>
<evidence type="ECO:0000313" key="8">
    <source>
        <dbReference type="EMBL" id="EQD37628.1"/>
    </source>
</evidence>
<keyword evidence="6" id="KW-1133">Transmembrane helix</keyword>
<organism evidence="8">
    <name type="scientific">mine drainage metagenome</name>
    <dbReference type="NCBI Taxonomy" id="410659"/>
    <lineage>
        <taxon>unclassified sequences</taxon>
        <taxon>metagenomes</taxon>
        <taxon>ecological metagenomes</taxon>
    </lineage>
</organism>
<dbReference type="Gene3D" id="3.40.50.1000">
    <property type="entry name" value="HAD superfamily/HAD-like"/>
    <property type="match status" value="1"/>
</dbReference>
<keyword evidence="3" id="KW-0547">Nucleotide-binding</keyword>
<proteinExistence type="predicted"/>
<comment type="subcellular location">
    <subcellularLocation>
        <location evidence="1">Membrane</location>
        <topology evidence="1">Multi-pass membrane protein</topology>
    </subcellularLocation>
</comment>
<evidence type="ECO:0000256" key="4">
    <source>
        <dbReference type="ARBA" id="ARBA00022840"/>
    </source>
</evidence>
<evidence type="ECO:0000256" key="5">
    <source>
        <dbReference type="ARBA" id="ARBA00022967"/>
    </source>
</evidence>
<evidence type="ECO:0000256" key="3">
    <source>
        <dbReference type="ARBA" id="ARBA00022741"/>
    </source>
</evidence>
<reference evidence="8" key="2">
    <citation type="journal article" date="2014" name="ISME J.">
        <title>Microbial stratification in low pH oxic and suboxic macroscopic growths along an acid mine drainage.</title>
        <authorList>
            <person name="Mendez-Garcia C."/>
            <person name="Mesa V."/>
            <person name="Sprenger R.R."/>
            <person name="Richter M."/>
            <person name="Diez M.S."/>
            <person name="Solano J."/>
            <person name="Bargiela R."/>
            <person name="Golyshina O.V."/>
            <person name="Manteca A."/>
            <person name="Ramos J.L."/>
            <person name="Gallego J.R."/>
            <person name="Llorente I."/>
            <person name="Martins Dos Santos V.A."/>
            <person name="Jensen O.N."/>
            <person name="Pelaez A.I."/>
            <person name="Sanchez J."/>
            <person name="Ferrer M."/>
        </authorList>
    </citation>
    <scope>NUCLEOTIDE SEQUENCE</scope>
</reference>
<dbReference type="GO" id="GO:0016020">
    <property type="term" value="C:membrane"/>
    <property type="evidence" value="ECO:0007669"/>
    <property type="project" value="UniProtKB-SubCell"/>
</dbReference>
<dbReference type="InterPro" id="IPR023214">
    <property type="entry name" value="HAD_sf"/>
</dbReference>
<dbReference type="SUPFAM" id="SSF81665">
    <property type="entry name" value="Calcium ATPase, transmembrane domain M"/>
    <property type="match status" value="1"/>
</dbReference>
<dbReference type="Gene3D" id="3.40.1110.10">
    <property type="entry name" value="Calcium-transporting ATPase, cytoplasmic domain N"/>
    <property type="match status" value="1"/>
</dbReference>
<dbReference type="AlphaFoldDB" id="T0YX73"/>
<evidence type="ECO:0000256" key="1">
    <source>
        <dbReference type="ARBA" id="ARBA00004141"/>
    </source>
</evidence>
<dbReference type="Gene3D" id="1.20.1110.10">
    <property type="entry name" value="Calcium-transporting ATPase, transmembrane domain"/>
    <property type="match status" value="1"/>
</dbReference>
<reference evidence="8" key="1">
    <citation type="submission" date="2013-08" db="EMBL/GenBank/DDBJ databases">
        <authorList>
            <person name="Mendez C."/>
            <person name="Richter M."/>
            <person name="Ferrer M."/>
            <person name="Sanchez J."/>
        </authorList>
    </citation>
    <scope>NUCLEOTIDE SEQUENCE</scope>
</reference>
<gene>
    <name evidence="8" type="ORF">B1A_17478</name>
</gene>
<dbReference type="InterPro" id="IPR023299">
    <property type="entry name" value="ATPase_P-typ_cyto_dom_N"/>
</dbReference>
<dbReference type="EMBL" id="AUZX01012852">
    <property type="protein sequence ID" value="EQD37628.1"/>
    <property type="molecule type" value="Genomic_DNA"/>
</dbReference>
<keyword evidence="4" id="KW-0067">ATP-binding</keyword>
<protein>
    <submittedName>
        <fullName evidence="8">ATPase, P-type (Transporting), HAD superfamily, subfamily IC</fullName>
    </submittedName>
</protein>
<keyword evidence="2" id="KW-0812">Transmembrane</keyword>
<keyword evidence="7" id="KW-0472">Membrane</keyword>
<dbReference type="InterPro" id="IPR023298">
    <property type="entry name" value="ATPase_P-typ_TM_dom_sf"/>
</dbReference>
<feature type="non-terminal residue" evidence="8">
    <location>
        <position position="144"/>
    </location>
</feature>
<dbReference type="FunFam" id="3.40.50.1000:FF:000001">
    <property type="entry name" value="Phospholipid-transporting ATPase IC"/>
    <property type="match status" value="1"/>
</dbReference>
<dbReference type="GO" id="GO:0005524">
    <property type="term" value="F:ATP binding"/>
    <property type="evidence" value="ECO:0007669"/>
    <property type="project" value="UniProtKB-KW"/>
</dbReference>
<sequence>MLAAIPVALPATFTLASAIGARTLAARGVLPTRLSAIDEAASMDVLCSDKTGTLTRNVLAVTTVYAAPGFDEPQVLGLGALASADAGLDPVDAAIRSAAAQRPASGLPARLRFVPFDPAQKMSEAQARNAAGQTLRIVKGAFSR</sequence>
<keyword evidence="5" id="KW-1278">Translocase</keyword>
<evidence type="ECO:0000256" key="7">
    <source>
        <dbReference type="ARBA" id="ARBA00023136"/>
    </source>
</evidence>
<accession>T0YX73</accession>
<evidence type="ECO:0000256" key="2">
    <source>
        <dbReference type="ARBA" id="ARBA00022692"/>
    </source>
</evidence>
<dbReference type="PROSITE" id="PS00154">
    <property type="entry name" value="ATPASE_E1_E2"/>
    <property type="match status" value="1"/>
</dbReference>